<dbReference type="Pfam" id="PF14543">
    <property type="entry name" value="TAXi_N"/>
    <property type="match status" value="1"/>
</dbReference>
<reference evidence="5" key="1">
    <citation type="journal article" date="2017" name="Front. Plant Sci.">
        <title>Climate Clever Clovers: New Paradigm to Reduce the Environmental Footprint of Ruminants by Breeding Low Methanogenic Forages Utilizing Haplotype Variation.</title>
        <authorList>
            <person name="Kaur P."/>
            <person name="Appels R."/>
            <person name="Bayer P.E."/>
            <person name="Keeble-Gagnere G."/>
            <person name="Wang J."/>
            <person name="Hirakawa H."/>
            <person name="Shirasawa K."/>
            <person name="Vercoe P."/>
            <person name="Stefanova K."/>
            <person name="Durmic Z."/>
            <person name="Nichols P."/>
            <person name="Revell C."/>
            <person name="Isobe S.N."/>
            <person name="Edwards D."/>
            <person name="Erskine W."/>
        </authorList>
    </citation>
    <scope>NUCLEOTIDE SEQUENCE [LARGE SCALE GENOMIC DNA]</scope>
    <source>
        <strain evidence="5">cv. Daliak</strain>
    </source>
</reference>
<name>A0A2Z6MZ60_TRISU</name>
<dbReference type="EMBL" id="DF973385">
    <property type="protein sequence ID" value="GAU28985.1"/>
    <property type="molecule type" value="Genomic_DNA"/>
</dbReference>
<dbReference type="SUPFAM" id="SSF50630">
    <property type="entry name" value="Acid proteases"/>
    <property type="match status" value="1"/>
</dbReference>
<dbReference type="PANTHER" id="PTHR13683">
    <property type="entry name" value="ASPARTYL PROTEASES"/>
    <property type="match status" value="1"/>
</dbReference>
<protein>
    <recommendedName>
        <fullName evidence="3">Peptidase A1 domain-containing protein</fullName>
    </recommendedName>
</protein>
<dbReference type="Gene3D" id="2.40.70.10">
    <property type="entry name" value="Acid Proteases"/>
    <property type="match status" value="1"/>
</dbReference>
<organism evidence="4 5">
    <name type="scientific">Trifolium subterraneum</name>
    <name type="common">Subterranean clover</name>
    <dbReference type="NCBI Taxonomy" id="3900"/>
    <lineage>
        <taxon>Eukaryota</taxon>
        <taxon>Viridiplantae</taxon>
        <taxon>Streptophyta</taxon>
        <taxon>Embryophyta</taxon>
        <taxon>Tracheophyta</taxon>
        <taxon>Spermatophyta</taxon>
        <taxon>Magnoliopsida</taxon>
        <taxon>eudicotyledons</taxon>
        <taxon>Gunneridae</taxon>
        <taxon>Pentapetalae</taxon>
        <taxon>rosids</taxon>
        <taxon>fabids</taxon>
        <taxon>Fabales</taxon>
        <taxon>Fabaceae</taxon>
        <taxon>Papilionoideae</taxon>
        <taxon>50 kb inversion clade</taxon>
        <taxon>NPAAA clade</taxon>
        <taxon>Hologalegina</taxon>
        <taxon>IRL clade</taxon>
        <taxon>Trifolieae</taxon>
        <taxon>Trifolium</taxon>
    </lineage>
</organism>
<gene>
    <name evidence="4" type="ORF">TSUD_391860</name>
</gene>
<evidence type="ECO:0000259" key="3">
    <source>
        <dbReference type="PROSITE" id="PS51767"/>
    </source>
</evidence>
<sequence>MIAIFMFTAAAILTTAAVISAASPLTLTLERAFPNQGLDLDQLRARDASRHRRILKSSQEVVAFDVNGTANNIIGLYYTKVLIGTPPVEYTLQIDTASDVLWVSCTSCTGCPQTSGLEALCVCWGPVICF</sequence>
<comment type="similarity">
    <text evidence="1">Belongs to the peptidase A1 family.</text>
</comment>
<dbReference type="InterPro" id="IPR021109">
    <property type="entry name" value="Peptidase_aspartic_dom_sf"/>
</dbReference>
<dbReference type="InterPro" id="IPR001461">
    <property type="entry name" value="Aspartic_peptidase_A1"/>
</dbReference>
<dbReference type="GO" id="GO:0004190">
    <property type="term" value="F:aspartic-type endopeptidase activity"/>
    <property type="evidence" value="ECO:0007669"/>
    <property type="project" value="InterPro"/>
</dbReference>
<proteinExistence type="inferred from homology"/>
<feature type="signal peptide" evidence="2">
    <location>
        <begin position="1"/>
        <end position="21"/>
    </location>
</feature>
<evidence type="ECO:0000313" key="4">
    <source>
        <dbReference type="EMBL" id="GAU28985.1"/>
    </source>
</evidence>
<evidence type="ECO:0000256" key="2">
    <source>
        <dbReference type="SAM" id="SignalP"/>
    </source>
</evidence>
<dbReference type="AlphaFoldDB" id="A0A2Z6MZ60"/>
<dbReference type="PROSITE" id="PS51767">
    <property type="entry name" value="PEPTIDASE_A1"/>
    <property type="match status" value="1"/>
</dbReference>
<keyword evidence="2" id="KW-0732">Signal</keyword>
<dbReference type="GO" id="GO:0006508">
    <property type="term" value="P:proteolysis"/>
    <property type="evidence" value="ECO:0007669"/>
    <property type="project" value="InterPro"/>
</dbReference>
<evidence type="ECO:0000256" key="1">
    <source>
        <dbReference type="ARBA" id="ARBA00007447"/>
    </source>
</evidence>
<feature type="domain" description="Peptidase A1" evidence="3">
    <location>
        <begin position="77"/>
        <end position="130"/>
    </location>
</feature>
<dbReference type="InterPro" id="IPR032861">
    <property type="entry name" value="TAXi_N"/>
</dbReference>
<keyword evidence="5" id="KW-1185">Reference proteome</keyword>
<dbReference type="Proteomes" id="UP000242715">
    <property type="component" value="Unassembled WGS sequence"/>
</dbReference>
<feature type="chain" id="PRO_5016255263" description="Peptidase A1 domain-containing protein" evidence="2">
    <location>
        <begin position="22"/>
        <end position="130"/>
    </location>
</feature>
<accession>A0A2Z6MZ60</accession>
<dbReference type="PANTHER" id="PTHR13683:SF899">
    <property type="entry name" value="F-BOX PROTEIN INTERACTION DOMAIN PROTEIN"/>
    <property type="match status" value="1"/>
</dbReference>
<evidence type="ECO:0000313" key="5">
    <source>
        <dbReference type="Proteomes" id="UP000242715"/>
    </source>
</evidence>
<dbReference type="OrthoDB" id="2747330at2759"/>
<dbReference type="InterPro" id="IPR033121">
    <property type="entry name" value="PEPTIDASE_A1"/>
</dbReference>